<feature type="transmembrane region" description="Helical" evidence="1">
    <location>
        <begin position="639"/>
        <end position="661"/>
    </location>
</feature>
<dbReference type="Proteomes" id="UP000053097">
    <property type="component" value="Unassembled WGS sequence"/>
</dbReference>
<protein>
    <recommendedName>
        <fullName evidence="4">Transposase domain-containing protein</fullName>
    </recommendedName>
</protein>
<keyword evidence="3" id="KW-1185">Reference proteome</keyword>
<name>A0A026W4M1_OOCBI</name>
<reference evidence="2 3" key="1">
    <citation type="journal article" date="2014" name="Curr. Biol.">
        <title>The genome of the clonal raider ant Cerapachys biroi.</title>
        <authorList>
            <person name="Oxley P.R."/>
            <person name="Ji L."/>
            <person name="Fetter-Pruneda I."/>
            <person name="McKenzie S.K."/>
            <person name="Li C."/>
            <person name="Hu H."/>
            <person name="Zhang G."/>
            <person name="Kronauer D.J."/>
        </authorList>
    </citation>
    <scope>NUCLEOTIDE SEQUENCE [LARGE SCALE GENOMIC DNA]</scope>
</reference>
<evidence type="ECO:0000313" key="3">
    <source>
        <dbReference type="Proteomes" id="UP000053097"/>
    </source>
</evidence>
<dbReference type="EMBL" id="KK107428">
    <property type="protein sequence ID" value="EZA50973.1"/>
    <property type="molecule type" value="Genomic_DNA"/>
</dbReference>
<organism evidence="2 3">
    <name type="scientific">Ooceraea biroi</name>
    <name type="common">Clonal raider ant</name>
    <name type="synonym">Cerapachys biroi</name>
    <dbReference type="NCBI Taxonomy" id="2015173"/>
    <lineage>
        <taxon>Eukaryota</taxon>
        <taxon>Metazoa</taxon>
        <taxon>Ecdysozoa</taxon>
        <taxon>Arthropoda</taxon>
        <taxon>Hexapoda</taxon>
        <taxon>Insecta</taxon>
        <taxon>Pterygota</taxon>
        <taxon>Neoptera</taxon>
        <taxon>Endopterygota</taxon>
        <taxon>Hymenoptera</taxon>
        <taxon>Apocrita</taxon>
        <taxon>Aculeata</taxon>
        <taxon>Formicoidea</taxon>
        <taxon>Formicidae</taxon>
        <taxon>Dorylinae</taxon>
        <taxon>Ooceraea</taxon>
    </lineage>
</organism>
<evidence type="ECO:0000256" key="1">
    <source>
        <dbReference type="SAM" id="Phobius"/>
    </source>
</evidence>
<dbReference type="PANTHER" id="PTHR33053:SF25">
    <property type="entry name" value="TRANSPOSASE DOMAIN-CONTAINING PROTEIN"/>
    <property type="match status" value="1"/>
</dbReference>
<evidence type="ECO:0000313" key="2">
    <source>
        <dbReference type="EMBL" id="EZA50973.1"/>
    </source>
</evidence>
<dbReference type="AlphaFoldDB" id="A0A026W4M1"/>
<keyword evidence="1" id="KW-0472">Membrane</keyword>
<proteinExistence type="predicted"/>
<gene>
    <name evidence="2" type="ORF">X777_10601</name>
</gene>
<dbReference type="OMA" id="IICTEND"/>
<keyword evidence="1" id="KW-1133">Transmembrane helix</keyword>
<accession>A0A026W4M1</accession>
<sequence>MLLTQEEERNLRKERQKNLNLLRRRLRDTQDPFDIPDSLFFKLYRLPKIFATLYFLLSSSYQRKVEQDYLSCMSRTSISVSIHATINALNRIMGQWIHFPTSNRREKCWPILGQLIGIKNEPFIIAIYFGTSDPTNVQEFLQDFINEAENLITNGYVRNETTYDFAIRHYILDAPARDLIKCCVGHNGYASCEKCTVWGERFDHRQTYIDLHAPLRTDETFKNQMQPRHHRGVSPLLQINTKMISQFRLEPMHLVNEGVFKRLLEVWRKWTTPWKLHWTVVNRISDKLLLLASSCPQDFVRKPRSLNELPFYKATEFRRLCLYDGIVVFASHVDINIYKHFLLLHCGIYILTSPILYKTLNAHANTILRTFIEHSVTIYGKSFVVYNVHSLCHLAQECNDHDSLDTFSAFRYENKLKTIKSHIDSGFQPVQQAAKREVERSSRKVVVIDSEVNKVILSKEHRDMNETIHGEQFRKILVNDVIFEVNKRNSCFKTNTGEIVVLKNIICTENDIIFVGNIFSNVSDFYTYPLPSSELGIVKVSELSEERLVFSLNNIIAKCWLIPMRNKYVCIPLLHTFVVIKFINDNEDYNEEDDTLFEVGLTKWLAEKVHDDMSTKMSWPPRSEQGIAFKRKLDTHPSWPIYNVVLKCYGMLLLITCVLLYL</sequence>
<keyword evidence="1" id="KW-0812">Transmembrane</keyword>
<dbReference type="OrthoDB" id="7537137at2759"/>
<dbReference type="PANTHER" id="PTHR33053">
    <property type="entry name" value="PROTEIN, PUTATIVE-RELATED"/>
    <property type="match status" value="1"/>
</dbReference>
<evidence type="ECO:0008006" key="4">
    <source>
        <dbReference type="Google" id="ProtNLM"/>
    </source>
</evidence>